<reference evidence="1" key="1">
    <citation type="submission" date="2021-06" db="EMBL/GenBank/DDBJ databases">
        <authorList>
            <person name="Kallberg Y."/>
            <person name="Tangrot J."/>
            <person name="Rosling A."/>
        </authorList>
    </citation>
    <scope>NUCLEOTIDE SEQUENCE</scope>
    <source>
        <strain evidence="1">MA453B</strain>
    </source>
</reference>
<name>A0A9N9BFF8_9GLOM</name>
<accession>A0A9N9BFF8</accession>
<evidence type="ECO:0000313" key="1">
    <source>
        <dbReference type="EMBL" id="CAG8562882.1"/>
    </source>
</evidence>
<proteinExistence type="predicted"/>
<protein>
    <submittedName>
        <fullName evidence="1">15698_t:CDS:1</fullName>
    </submittedName>
</protein>
<dbReference type="EMBL" id="CAJVPY010002508">
    <property type="protein sequence ID" value="CAG8562882.1"/>
    <property type="molecule type" value="Genomic_DNA"/>
</dbReference>
<organism evidence="1 2">
    <name type="scientific">Dentiscutata erythropus</name>
    <dbReference type="NCBI Taxonomy" id="1348616"/>
    <lineage>
        <taxon>Eukaryota</taxon>
        <taxon>Fungi</taxon>
        <taxon>Fungi incertae sedis</taxon>
        <taxon>Mucoromycota</taxon>
        <taxon>Glomeromycotina</taxon>
        <taxon>Glomeromycetes</taxon>
        <taxon>Diversisporales</taxon>
        <taxon>Gigasporaceae</taxon>
        <taxon>Dentiscutata</taxon>
    </lineage>
</organism>
<evidence type="ECO:0000313" key="2">
    <source>
        <dbReference type="Proteomes" id="UP000789405"/>
    </source>
</evidence>
<sequence length="41" mass="4544">MYMTLDTSPVSFLLFGCLVVSDSNSNILMPSIYDVNASREI</sequence>
<gene>
    <name evidence="1" type="ORF">DERYTH_LOCUS5824</name>
</gene>
<keyword evidence="2" id="KW-1185">Reference proteome</keyword>
<comment type="caution">
    <text evidence="1">The sequence shown here is derived from an EMBL/GenBank/DDBJ whole genome shotgun (WGS) entry which is preliminary data.</text>
</comment>
<dbReference type="AlphaFoldDB" id="A0A9N9BFF8"/>
<dbReference type="Proteomes" id="UP000789405">
    <property type="component" value="Unassembled WGS sequence"/>
</dbReference>